<dbReference type="EMBL" id="MCGH01000002">
    <property type="protein sequence ID" value="ODM06923.1"/>
    <property type="molecule type" value="Genomic_DNA"/>
</dbReference>
<proteinExistence type="predicted"/>
<evidence type="ECO:0000313" key="3">
    <source>
        <dbReference type="Proteomes" id="UP000094067"/>
    </source>
</evidence>
<accession>A0A1E3ADY6</accession>
<evidence type="ECO:0000256" key="1">
    <source>
        <dbReference type="SAM" id="MobiDB-lite"/>
    </source>
</evidence>
<dbReference type="AlphaFoldDB" id="A0A1E3ADY6"/>
<organism evidence="2 3">
    <name type="scientific">Eisenbergiella tayi</name>
    <dbReference type="NCBI Taxonomy" id="1432052"/>
    <lineage>
        <taxon>Bacteria</taxon>
        <taxon>Bacillati</taxon>
        <taxon>Bacillota</taxon>
        <taxon>Clostridia</taxon>
        <taxon>Lachnospirales</taxon>
        <taxon>Lachnospiraceae</taxon>
        <taxon>Eisenbergiella</taxon>
    </lineage>
</organism>
<feature type="region of interest" description="Disordered" evidence="1">
    <location>
        <begin position="165"/>
        <end position="185"/>
    </location>
</feature>
<protein>
    <recommendedName>
        <fullName evidence="4">DUF4316 domain-containing protein</fullName>
    </recommendedName>
</protein>
<feature type="region of interest" description="Disordered" evidence="1">
    <location>
        <begin position="270"/>
        <end position="290"/>
    </location>
</feature>
<dbReference type="RefSeq" id="WP_069152693.1">
    <property type="nucleotide sequence ID" value="NZ_MCGH01000002.1"/>
</dbReference>
<reference evidence="2 3" key="1">
    <citation type="submission" date="2016-07" db="EMBL/GenBank/DDBJ databases">
        <title>Characterization of isolates of Eisenbergiella tayi derived from blood cultures, using whole genome sequencing.</title>
        <authorList>
            <person name="Burdz T."/>
            <person name="Wiebe D."/>
            <person name="Huynh C."/>
            <person name="Bernard K."/>
        </authorList>
    </citation>
    <scope>NUCLEOTIDE SEQUENCE [LARGE SCALE GENOMIC DNA]</scope>
    <source>
        <strain evidence="2 3">NML 110608</strain>
    </source>
</reference>
<feature type="compositionally biased region" description="Basic and acidic residues" evidence="1">
    <location>
        <begin position="167"/>
        <end position="185"/>
    </location>
</feature>
<name>A0A1E3ADY6_9FIRM</name>
<dbReference type="PATRIC" id="fig|1432052.4.peg.3135"/>
<comment type="caution">
    <text evidence="2">The sequence shown here is derived from an EMBL/GenBank/DDBJ whole genome shotgun (WGS) entry which is preliminary data.</text>
</comment>
<sequence length="290" mass="32393">MNEEQKKWNVVPFDTFEQYLGPRYENVPGVEYILENGTLLYFMEEAPGVYESADHTVTGAADKPKLYVPVYDGDELQPSSFEEVGAREQLAAITDFTVTMGLPGVNQRQEPGFVLDNGLVLLESERDSQGNYKAGAGMDGMFLQTGRVFAPIRYDGGEIIAFVEQPPAREREQEQAKAPEPEKPARVNQGYTILESVDAGGVEFVLGENPKAVQPFVTWRCVDGGGPTDFTWGHYYNDYQSAKRDLMGRAQEQLNDRNEGKPPSLRAKLRMAQENKSLPGPHRPAPEKER</sequence>
<evidence type="ECO:0008006" key="4">
    <source>
        <dbReference type="Google" id="ProtNLM"/>
    </source>
</evidence>
<evidence type="ECO:0000313" key="2">
    <source>
        <dbReference type="EMBL" id="ODM06923.1"/>
    </source>
</evidence>
<gene>
    <name evidence="2" type="ORF">BEI61_02813</name>
</gene>
<dbReference type="Proteomes" id="UP000094067">
    <property type="component" value="Unassembled WGS sequence"/>
</dbReference>